<dbReference type="AlphaFoldDB" id="A0A9Q3EQL8"/>
<keyword evidence="3" id="KW-1185">Reference proteome</keyword>
<dbReference type="EMBL" id="AVOT02030093">
    <property type="protein sequence ID" value="MBW0523198.1"/>
    <property type="molecule type" value="Genomic_DNA"/>
</dbReference>
<evidence type="ECO:0000313" key="3">
    <source>
        <dbReference type="Proteomes" id="UP000765509"/>
    </source>
</evidence>
<name>A0A9Q3EQL8_9BASI</name>
<protein>
    <submittedName>
        <fullName evidence="2">Uncharacterized protein</fullName>
    </submittedName>
</protein>
<feature type="compositionally biased region" description="Basic residues" evidence="1">
    <location>
        <begin position="69"/>
        <end position="80"/>
    </location>
</feature>
<feature type="region of interest" description="Disordered" evidence="1">
    <location>
        <begin position="48"/>
        <end position="80"/>
    </location>
</feature>
<dbReference type="Proteomes" id="UP000765509">
    <property type="component" value="Unassembled WGS sequence"/>
</dbReference>
<accession>A0A9Q3EQL8</accession>
<proteinExistence type="predicted"/>
<gene>
    <name evidence="2" type="ORF">O181_062913</name>
</gene>
<reference evidence="2" key="1">
    <citation type="submission" date="2021-03" db="EMBL/GenBank/DDBJ databases">
        <title>Draft genome sequence of rust myrtle Austropuccinia psidii MF-1, a brazilian biotype.</title>
        <authorList>
            <person name="Quecine M.C."/>
            <person name="Pachon D.M.R."/>
            <person name="Bonatelli M.L."/>
            <person name="Correr F.H."/>
            <person name="Franceschini L.M."/>
            <person name="Leite T.F."/>
            <person name="Margarido G.R.A."/>
            <person name="Almeida C.A."/>
            <person name="Ferrarezi J.A."/>
            <person name="Labate C.A."/>
        </authorList>
    </citation>
    <scope>NUCLEOTIDE SEQUENCE</scope>
    <source>
        <strain evidence="2">MF-1</strain>
    </source>
</reference>
<evidence type="ECO:0000313" key="2">
    <source>
        <dbReference type="EMBL" id="MBW0523198.1"/>
    </source>
</evidence>
<organism evidence="2 3">
    <name type="scientific">Austropuccinia psidii MF-1</name>
    <dbReference type="NCBI Taxonomy" id="1389203"/>
    <lineage>
        <taxon>Eukaryota</taxon>
        <taxon>Fungi</taxon>
        <taxon>Dikarya</taxon>
        <taxon>Basidiomycota</taxon>
        <taxon>Pucciniomycotina</taxon>
        <taxon>Pucciniomycetes</taxon>
        <taxon>Pucciniales</taxon>
        <taxon>Sphaerophragmiaceae</taxon>
        <taxon>Austropuccinia</taxon>
    </lineage>
</organism>
<sequence length="98" mass="11064">MPQRNYYFDIGYSVNKQISMIKCPTHSPITPSKMSNCAIITLDGESALKHPPLQGHTHMLTNPPPRMHMQTHPHMHTPMKPHCTRSIVQRALPVSSAK</sequence>
<comment type="caution">
    <text evidence="2">The sequence shown here is derived from an EMBL/GenBank/DDBJ whole genome shotgun (WGS) entry which is preliminary data.</text>
</comment>
<evidence type="ECO:0000256" key="1">
    <source>
        <dbReference type="SAM" id="MobiDB-lite"/>
    </source>
</evidence>